<evidence type="ECO:0000313" key="2">
    <source>
        <dbReference type="Proteomes" id="UP000316092"/>
    </source>
</evidence>
<dbReference type="RefSeq" id="WP_143722093.1">
    <property type="nucleotide sequence ID" value="NZ_VKDB01000038.1"/>
</dbReference>
<dbReference type="Proteomes" id="UP000316092">
    <property type="component" value="Unassembled WGS sequence"/>
</dbReference>
<dbReference type="EMBL" id="VKDB01000038">
    <property type="protein sequence ID" value="TSA79642.1"/>
    <property type="molecule type" value="Genomic_DNA"/>
</dbReference>
<gene>
    <name evidence="1" type="ORF">FNU79_17560</name>
</gene>
<protein>
    <submittedName>
        <fullName evidence="1">Uncharacterized protein</fullName>
    </submittedName>
</protein>
<organism evidence="1 2">
    <name type="scientific">Deinococcus detaillensis</name>
    <dbReference type="NCBI Taxonomy" id="2592048"/>
    <lineage>
        <taxon>Bacteria</taxon>
        <taxon>Thermotogati</taxon>
        <taxon>Deinococcota</taxon>
        <taxon>Deinococci</taxon>
        <taxon>Deinococcales</taxon>
        <taxon>Deinococcaceae</taxon>
        <taxon>Deinococcus</taxon>
    </lineage>
</organism>
<proteinExistence type="predicted"/>
<reference evidence="1 2" key="1">
    <citation type="submission" date="2019-07" db="EMBL/GenBank/DDBJ databases">
        <title>Deinococcus detaillus sp. nov., isolated from humus soil in Antarctica.</title>
        <authorList>
            <person name="Zhang K."/>
        </authorList>
    </citation>
    <scope>NUCLEOTIDE SEQUENCE [LARGE SCALE GENOMIC DNA]</scope>
    <source>
        <strain evidence="1 2">H1</strain>
    </source>
</reference>
<accession>A0A553UHF7</accession>
<name>A0A553UHF7_9DEIO</name>
<comment type="caution">
    <text evidence="1">The sequence shown here is derived from an EMBL/GenBank/DDBJ whole genome shotgun (WGS) entry which is preliminary data.</text>
</comment>
<dbReference type="AlphaFoldDB" id="A0A553UHF7"/>
<evidence type="ECO:0000313" key="1">
    <source>
        <dbReference type="EMBL" id="TSA79642.1"/>
    </source>
</evidence>
<keyword evidence="2" id="KW-1185">Reference proteome</keyword>
<sequence length="77" mass="8720">MHKISKQRNSEIYFIGERFIQVGDEIRLVTSEGRNVYVVVEENLPSGKNLWLKNKSQDGSDFSVESAVEEGEAAFVN</sequence>